<reference evidence="3" key="1">
    <citation type="journal article" date="2017" name="bioRxiv">
        <title>Comparative analysis of the genomes of Stylophora pistillata and Acropora digitifera provides evidence for extensive differences between species of corals.</title>
        <authorList>
            <person name="Voolstra C.R."/>
            <person name="Li Y."/>
            <person name="Liew Y.J."/>
            <person name="Baumgarten S."/>
            <person name="Zoccola D."/>
            <person name="Flot J.-F."/>
            <person name="Tambutte S."/>
            <person name="Allemand D."/>
            <person name="Aranda M."/>
        </authorList>
    </citation>
    <scope>NUCLEOTIDE SEQUENCE [LARGE SCALE GENOMIC DNA]</scope>
</reference>
<dbReference type="STRING" id="50429.A0A2B4S052"/>
<feature type="compositionally biased region" description="Acidic residues" evidence="1">
    <location>
        <begin position="175"/>
        <end position="196"/>
    </location>
</feature>
<name>A0A2B4S052_STYPI</name>
<dbReference type="Proteomes" id="UP000225706">
    <property type="component" value="Unassembled WGS sequence"/>
</dbReference>
<evidence type="ECO:0000256" key="1">
    <source>
        <dbReference type="SAM" id="MobiDB-lite"/>
    </source>
</evidence>
<gene>
    <name evidence="2" type="ORF">AWC38_SpisGene13542</name>
</gene>
<protein>
    <submittedName>
        <fullName evidence="2">Uncharacterized protein</fullName>
    </submittedName>
</protein>
<feature type="region of interest" description="Disordered" evidence="1">
    <location>
        <begin position="172"/>
        <end position="199"/>
    </location>
</feature>
<evidence type="ECO:0000313" key="2">
    <source>
        <dbReference type="EMBL" id="PFX21948.1"/>
    </source>
</evidence>
<comment type="caution">
    <text evidence="2">The sequence shown here is derived from an EMBL/GenBank/DDBJ whole genome shotgun (WGS) entry which is preliminary data.</text>
</comment>
<evidence type="ECO:0000313" key="3">
    <source>
        <dbReference type="Proteomes" id="UP000225706"/>
    </source>
</evidence>
<dbReference type="AlphaFoldDB" id="A0A2B4S052"/>
<organism evidence="2 3">
    <name type="scientific">Stylophora pistillata</name>
    <name type="common">Smooth cauliflower coral</name>
    <dbReference type="NCBI Taxonomy" id="50429"/>
    <lineage>
        <taxon>Eukaryota</taxon>
        <taxon>Metazoa</taxon>
        <taxon>Cnidaria</taxon>
        <taxon>Anthozoa</taxon>
        <taxon>Hexacorallia</taxon>
        <taxon>Scleractinia</taxon>
        <taxon>Astrocoeniina</taxon>
        <taxon>Pocilloporidae</taxon>
        <taxon>Stylophora</taxon>
    </lineage>
</organism>
<accession>A0A2B4S052</accession>
<sequence length="245" mass="28613">MGPCMVLYARESLMHRVLRDRSFFTREGRNVDDWQPRVELKKEYGSGSLVLSDSESVAAFSDEVIVKPKFVVQYLTHLDMVDFKKEKRAKKRAKECEKAKEKNYEDYAWKDLCEDPRKLKKLRVPELNIYLKHHRQDKYPKSTKNDKVKVITRHWPLQMNPEGTDLLQTRMGERDEAENEPLLDSDNDGSGEDDNSGPEAEVTVMRRMKLITLTLVIDTNQVMSFLPSSMTKKLRGQPQHVREEP</sequence>
<dbReference type="EMBL" id="LSMT01000257">
    <property type="protein sequence ID" value="PFX21948.1"/>
    <property type="molecule type" value="Genomic_DNA"/>
</dbReference>
<keyword evidence="3" id="KW-1185">Reference proteome</keyword>
<proteinExistence type="predicted"/>